<proteinExistence type="predicted"/>
<dbReference type="AlphaFoldDB" id="A0A9P4TRJ3"/>
<sequence>MDPSLETDDQEWTGDLTISRATTPASMDSFGAVIPLISTERYRRSLDALTVRFGNASCGGLNDIQLIEVMRVGDFFVRSDAATFLQSFGLGRERSGFWRSAALTTPNLEGQIPPVDSFCQIYQCAEALQQRSVINSTRLRVARTLPYQYFKKLCDTAGPEVHERRGRGRATPTIVIDQILSGLYSGISRLETGQKRSREALRTHRKIGKKWSALVHCAGFGILLIYSERFCSAMKQSKFTQGMAEALIFYLCIAHPQGIRLYQLLSDESKQIIRGGSVLYPWPALDKRYAVEEYTQDKTVQYAEYREEWVHPISFLSDWFQ</sequence>
<gene>
    <name evidence="1" type="ORF">EJ08DRAFT_703527</name>
</gene>
<dbReference type="Proteomes" id="UP000800235">
    <property type="component" value="Unassembled WGS sequence"/>
</dbReference>
<name>A0A9P4TRJ3_9PEZI</name>
<dbReference type="EMBL" id="MU007147">
    <property type="protein sequence ID" value="KAF2416984.1"/>
    <property type="molecule type" value="Genomic_DNA"/>
</dbReference>
<accession>A0A9P4TRJ3</accession>
<evidence type="ECO:0000313" key="2">
    <source>
        <dbReference type="Proteomes" id="UP000800235"/>
    </source>
</evidence>
<reference evidence="1" key="1">
    <citation type="journal article" date="2020" name="Stud. Mycol.">
        <title>101 Dothideomycetes genomes: a test case for predicting lifestyles and emergence of pathogens.</title>
        <authorList>
            <person name="Haridas S."/>
            <person name="Albert R."/>
            <person name="Binder M."/>
            <person name="Bloem J."/>
            <person name="Labutti K."/>
            <person name="Salamov A."/>
            <person name="Andreopoulos B."/>
            <person name="Baker S."/>
            <person name="Barry K."/>
            <person name="Bills G."/>
            <person name="Bluhm B."/>
            <person name="Cannon C."/>
            <person name="Castanera R."/>
            <person name="Culley D."/>
            <person name="Daum C."/>
            <person name="Ezra D."/>
            <person name="Gonzalez J."/>
            <person name="Henrissat B."/>
            <person name="Kuo A."/>
            <person name="Liang C."/>
            <person name="Lipzen A."/>
            <person name="Lutzoni F."/>
            <person name="Magnuson J."/>
            <person name="Mondo S."/>
            <person name="Nolan M."/>
            <person name="Ohm R."/>
            <person name="Pangilinan J."/>
            <person name="Park H.-J."/>
            <person name="Ramirez L."/>
            <person name="Alfaro M."/>
            <person name="Sun H."/>
            <person name="Tritt A."/>
            <person name="Yoshinaga Y."/>
            <person name="Zwiers L.-H."/>
            <person name="Turgeon B."/>
            <person name="Goodwin S."/>
            <person name="Spatafora J."/>
            <person name="Crous P."/>
            <person name="Grigoriev I."/>
        </authorList>
    </citation>
    <scope>NUCLEOTIDE SEQUENCE</scope>
    <source>
        <strain evidence="1">CBS 130266</strain>
    </source>
</reference>
<evidence type="ECO:0000313" key="1">
    <source>
        <dbReference type="EMBL" id="KAF2416984.1"/>
    </source>
</evidence>
<protein>
    <submittedName>
        <fullName evidence="1">Uncharacterized protein</fullName>
    </submittedName>
</protein>
<organism evidence="1 2">
    <name type="scientific">Tothia fuscella</name>
    <dbReference type="NCBI Taxonomy" id="1048955"/>
    <lineage>
        <taxon>Eukaryota</taxon>
        <taxon>Fungi</taxon>
        <taxon>Dikarya</taxon>
        <taxon>Ascomycota</taxon>
        <taxon>Pezizomycotina</taxon>
        <taxon>Dothideomycetes</taxon>
        <taxon>Pleosporomycetidae</taxon>
        <taxon>Venturiales</taxon>
        <taxon>Cylindrosympodiaceae</taxon>
        <taxon>Tothia</taxon>
    </lineage>
</organism>
<dbReference type="OrthoDB" id="3798579at2759"/>
<keyword evidence="2" id="KW-1185">Reference proteome</keyword>
<comment type="caution">
    <text evidence="1">The sequence shown here is derived from an EMBL/GenBank/DDBJ whole genome shotgun (WGS) entry which is preliminary data.</text>
</comment>